<protein>
    <submittedName>
        <fullName evidence="10">Extensin-like</fullName>
    </submittedName>
</protein>
<dbReference type="AlphaFoldDB" id="A0A3L6TAP8"/>
<feature type="compositionally biased region" description="Low complexity" evidence="8">
    <location>
        <begin position="92"/>
        <end position="101"/>
    </location>
</feature>
<organism evidence="10 11">
    <name type="scientific">Panicum miliaceum</name>
    <name type="common">Proso millet</name>
    <name type="synonym">Broomcorn millet</name>
    <dbReference type="NCBI Taxonomy" id="4540"/>
    <lineage>
        <taxon>Eukaryota</taxon>
        <taxon>Viridiplantae</taxon>
        <taxon>Streptophyta</taxon>
        <taxon>Embryophyta</taxon>
        <taxon>Tracheophyta</taxon>
        <taxon>Spermatophyta</taxon>
        <taxon>Magnoliopsida</taxon>
        <taxon>Liliopsida</taxon>
        <taxon>Poales</taxon>
        <taxon>Poaceae</taxon>
        <taxon>PACMAD clade</taxon>
        <taxon>Panicoideae</taxon>
        <taxon>Panicodae</taxon>
        <taxon>Paniceae</taxon>
        <taxon>Panicinae</taxon>
        <taxon>Panicum</taxon>
        <taxon>Panicum sect. Panicum</taxon>
    </lineage>
</organism>
<feature type="compositionally biased region" description="Pro residues" evidence="8">
    <location>
        <begin position="66"/>
        <end position="76"/>
    </location>
</feature>
<evidence type="ECO:0000256" key="2">
    <source>
        <dbReference type="ARBA" id="ARBA00022475"/>
    </source>
</evidence>
<dbReference type="Gene3D" id="1.20.58.1040">
    <property type="match status" value="1"/>
</dbReference>
<accession>A0A3L6TAP8</accession>
<comment type="subcellular location">
    <subcellularLocation>
        <location evidence="1">Cell membrane</location>
        <topology evidence="1">Lipid-anchor</topology>
        <topology evidence="1">GPI-anchor</topology>
    </subcellularLocation>
</comment>
<dbReference type="InterPro" id="IPR012946">
    <property type="entry name" value="X8"/>
</dbReference>
<evidence type="ECO:0000256" key="5">
    <source>
        <dbReference type="ARBA" id="ARBA00023136"/>
    </source>
</evidence>
<keyword evidence="5" id="KW-0472">Membrane</keyword>
<evidence type="ECO:0000256" key="7">
    <source>
        <dbReference type="ARBA" id="ARBA00023180"/>
    </source>
</evidence>
<dbReference type="PRINTS" id="PR01217">
    <property type="entry name" value="PRICHEXTENSN"/>
</dbReference>
<proteinExistence type="predicted"/>
<evidence type="ECO:0000313" key="10">
    <source>
        <dbReference type="EMBL" id="RLN35279.1"/>
    </source>
</evidence>
<feature type="domain" description="X8" evidence="9">
    <location>
        <begin position="134"/>
        <end position="211"/>
    </location>
</feature>
<evidence type="ECO:0000313" key="11">
    <source>
        <dbReference type="Proteomes" id="UP000275267"/>
    </source>
</evidence>
<dbReference type="InterPro" id="IPR044788">
    <property type="entry name" value="X8_dom_prot"/>
</dbReference>
<dbReference type="PANTHER" id="PTHR31044:SF73">
    <property type="entry name" value="OS09G0560850 PROTEIN"/>
    <property type="match status" value="1"/>
</dbReference>
<dbReference type="EMBL" id="PQIB02000002">
    <property type="protein sequence ID" value="RLN35279.1"/>
    <property type="molecule type" value="Genomic_DNA"/>
</dbReference>
<dbReference type="GO" id="GO:0098552">
    <property type="term" value="C:side of membrane"/>
    <property type="evidence" value="ECO:0007669"/>
    <property type="project" value="UniProtKB-KW"/>
</dbReference>
<dbReference type="GO" id="GO:0009506">
    <property type="term" value="C:plasmodesma"/>
    <property type="evidence" value="ECO:0007669"/>
    <property type="project" value="UniProtKB-ARBA"/>
</dbReference>
<evidence type="ECO:0000256" key="4">
    <source>
        <dbReference type="ARBA" id="ARBA00022729"/>
    </source>
</evidence>
<keyword evidence="11" id="KW-1185">Reference proteome</keyword>
<evidence type="ECO:0000256" key="6">
    <source>
        <dbReference type="ARBA" id="ARBA00023157"/>
    </source>
</evidence>
<keyword evidence="3" id="KW-0449">Lipoprotein</keyword>
<dbReference type="Pfam" id="PF07983">
    <property type="entry name" value="X8"/>
    <property type="match status" value="1"/>
</dbReference>
<evidence type="ECO:0000259" key="9">
    <source>
        <dbReference type="SMART" id="SM00768"/>
    </source>
</evidence>
<dbReference type="SMART" id="SM00768">
    <property type="entry name" value="X8"/>
    <property type="match status" value="1"/>
</dbReference>
<evidence type="ECO:0000256" key="3">
    <source>
        <dbReference type="ARBA" id="ARBA00022622"/>
    </source>
</evidence>
<name>A0A3L6TAP8_PANMI</name>
<feature type="region of interest" description="Disordered" evidence="8">
    <location>
        <begin position="113"/>
        <end position="136"/>
    </location>
</feature>
<keyword evidence="6" id="KW-1015">Disulfide bond</keyword>
<dbReference type="FunFam" id="1.20.58.1040:FF:000001">
    <property type="entry name" value="Glucan endo-1,3-beta-glucosidase 4"/>
    <property type="match status" value="1"/>
</dbReference>
<reference evidence="11" key="1">
    <citation type="journal article" date="2019" name="Nat. Commun.">
        <title>The genome of broomcorn millet.</title>
        <authorList>
            <person name="Zou C."/>
            <person name="Miki D."/>
            <person name="Li D."/>
            <person name="Tang Q."/>
            <person name="Xiao L."/>
            <person name="Rajput S."/>
            <person name="Deng P."/>
            <person name="Jia W."/>
            <person name="Huang R."/>
            <person name="Zhang M."/>
            <person name="Sun Y."/>
            <person name="Hu J."/>
            <person name="Fu X."/>
            <person name="Schnable P.S."/>
            <person name="Li F."/>
            <person name="Zhang H."/>
            <person name="Feng B."/>
            <person name="Zhu X."/>
            <person name="Liu R."/>
            <person name="Schnable J.C."/>
            <person name="Zhu J.-K."/>
            <person name="Zhang H."/>
        </authorList>
    </citation>
    <scope>NUCLEOTIDE SEQUENCE [LARGE SCALE GENOMIC DNA]</scope>
</reference>
<sequence>MEESTARLRPLRLLFVVFVAFGFVARCGGARMLRPEELRARHHHHSSSDPYYSTPVMPPYGDVFGPPNPPPPPPGSPNCGLTPDAPPPPPSATTVPAPAFVYSSPPPPETDYYYPPPYISPNPPDISPSPPPTDTPPLPPIQAMDYACGSGADCDSIQPSGPCFRPDTMVSHASFAFNSYWQRTKANGATCDFGGTAMLITKDPSYDGCHYILM</sequence>
<keyword evidence="7" id="KW-0325">Glycoprotein</keyword>
<gene>
    <name evidence="10" type="ORF">C2845_PM03G06310</name>
</gene>
<keyword evidence="3" id="KW-0336">GPI-anchor</keyword>
<dbReference type="PANTHER" id="PTHR31044">
    <property type="entry name" value="BETA-1,3 GLUCANASE"/>
    <property type="match status" value="1"/>
</dbReference>
<keyword evidence="2" id="KW-1003">Cell membrane</keyword>
<dbReference type="Proteomes" id="UP000275267">
    <property type="component" value="Unassembled WGS sequence"/>
</dbReference>
<feature type="region of interest" description="Disordered" evidence="8">
    <location>
        <begin position="44"/>
        <end position="101"/>
    </location>
</feature>
<evidence type="ECO:0000256" key="8">
    <source>
        <dbReference type="SAM" id="MobiDB-lite"/>
    </source>
</evidence>
<comment type="caution">
    <text evidence="10">The sequence shown here is derived from an EMBL/GenBank/DDBJ whole genome shotgun (WGS) entry which is preliminary data.</text>
</comment>
<dbReference type="GO" id="GO:0005886">
    <property type="term" value="C:plasma membrane"/>
    <property type="evidence" value="ECO:0007669"/>
    <property type="project" value="UniProtKB-SubCell"/>
</dbReference>
<evidence type="ECO:0000256" key="1">
    <source>
        <dbReference type="ARBA" id="ARBA00004609"/>
    </source>
</evidence>
<dbReference type="OrthoDB" id="417697at2759"/>
<keyword evidence="4" id="KW-0732">Signal</keyword>